<name>A0A2I1G5V7_9GLOM</name>
<dbReference type="EMBL" id="LLXI01000175">
    <property type="protein sequence ID" value="PKY41941.1"/>
    <property type="molecule type" value="Genomic_DNA"/>
</dbReference>
<dbReference type="Proteomes" id="UP000234323">
    <property type="component" value="Unassembled WGS sequence"/>
</dbReference>
<protein>
    <recommendedName>
        <fullName evidence="3">BAH domain-containing protein</fullName>
    </recommendedName>
</protein>
<sequence>MADQIYNNLNQIYIDLNQIYNNPYQIYNNSYQIYKNSCQFYKFTIELEARLAIVEQNSVAVDGQSKNDKEAIANTEKCFAEDFSSDDNLLLIPKNWMKNPYRISNKKNVIDQIIKTRQIITFEYANPTILKLGCMRSLLWELPISKLDALEEKLKHEKTIDDLCIEGIQNLISSLDAFLDEKSNTSEAEDIYLKIYSSGILTNGEIVYATNNRICYGKVLILAEISLLPNNHPTFPIALIRWYDYCSKRHLTKYGCSYMKLINSYDIIPFDSIVEVVHMVKRSFKDPKNSKILKDSLVILGFFKDPHLKKLTDEFGSTQWRDYYKAEVNQKVFGNKLRELSTAEGTEEELYSLSCKYCMNRTELRLRAYYVTILNKPADQLMVSL</sequence>
<comment type="caution">
    <text evidence="1">The sequence shown here is derived from an EMBL/GenBank/DDBJ whole genome shotgun (WGS) entry which is preliminary data.</text>
</comment>
<dbReference type="VEuPathDB" id="FungiDB:RhiirA1_476730"/>
<gene>
    <name evidence="1" type="ORF">RhiirA4_455649</name>
</gene>
<evidence type="ECO:0000313" key="1">
    <source>
        <dbReference type="EMBL" id="PKY41941.1"/>
    </source>
</evidence>
<reference evidence="1 2" key="1">
    <citation type="submission" date="2015-10" db="EMBL/GenBank/DDBJ databases">
        <title>Genome analyses suggest a sexual origin of heterokaryosis in a supposedly ancient asexual fungus.</title>
        <authorList>
            <person name="Ropars J."/>
            <person name="Sedzielewska K."/>
            <person name="Noel J."/>
            <person name="Charron P."/>
            <person name="Farinelli L."/>
            <person name="Marton T."/>
            <person name="Kruger M."/>
            <person name="Pelin A."/>
            <person name="Brachmann A."/>
            <person name="Corradi N."/>
        </authorList>
    </citation>
    <scope>NUCLEOTIDE SEQUENCE [LARGE SCALE GENOMIC DNA]</scope>
    <source>
        <strain evidence="1 2">A4</strain>
    </source>
</reference>
<evidence type="ECO:0008006" key="3">
    <source>
        <dbReference type="Google" id="ProtNLM"/>
    </source>
</evidence>
<dbReference type="AlphaFoldDB" id="A0A2I1G5V7"/>
<dbReference type="VEuPathDB" id="FungiDB:RhiirFUN_008990"/>
<accession>A0A2I1G5V7</accession>
<dbReference type="VEuPathDB" id="FungiDB:RhiirFUN_011239"/>
<organism evidence="1 2">
    <name type="scientific">Rhizophagus irregularis</name>
    <dbReference type="NCBI Taxonomy" id="588596"/>
    <lineage>
        <taxon>Eukaryota</taxon>
        <taxon>Fungi</taxon>
        <taxon>Fungi incertae sedis</taxon>
        <taxon>Mucoromycota</taxon>
        <taxon>Glomeromycotina</taxon>
        <taxon>Glomeromycetes</taxon>
        <taxon>Glomerales</taxon>
        <taxon>Glomeraceae</taxon>
        <taxon>Rhizophagus</taxon>
    </lineage>
</organism>
<keyword evidence="2" id="KW-1185">Reference proteome</keyword>
<proteinExistence type="predicted"/>
<evidence type="ECO:0000313" key="2">
    <source>
        <dbReference type="Proteomes" id="UP000234323"/>
    </source>
</evidence>